<organism evidence="2 3">
    <name type="scientific">Desulfocapsa sulfexigens (strain DSM 10523 / SB164P1)</name>
    <dbReference type="NCBI Taxonomy" id="1167006"/>
    <lineage>
        <taxon>Bacteria</taxon>
        <taxon>Pseudomonadati</taxon>
        <taxon>Thermodesulfobacteriota</taxon>
        <taxon>Desulfobulbia</taxon>
        <taxon>Desulfobulbales</taxon>
        <taxon>Desulfocapsaceae</taxon>
        <taxon>Desulfocapsa</taxon>
    </lineage>
</organism>
<gene>
    <name evidence="2" type="ordered locus">UWK_03609</name>
</gene>
<dbReference type="EMBL" id="CP003986">
    <property type="protein sequence ID" value="AGF80118.1"/>
    <property type="molecule type" value="Genomic_DNA"/>
</dbReference>
<reference evidence="3" key="1">
    <citation type="journal article" date="2013" name="Stand. Genomic Sci.">
        <title>Complete genome sequence of Desulfocapsa sulfexigens, a marine deltaproteobacterium specialized in disproportionating inorganic sulfur compounds.</title>
        <authorList>
            <person name="Finster K.W."/>
            <person name="Kjeldsen K.U."/>
            <person name="Kube M."/>
            <person name="Reinhardt R."/>
            <person name="Mussmann M."/>
            <person name="Amann R."/>
            <person name="Schreiber L."/>
        </authorList>
    </citation>
    <scope>NUCLEOTIDE SEQUENCE [LARGE SCALE GENOMIC DNA]</scope>
    <source>
        <strain evidence="3">DSM 10523 / SB164P1</strain>
        <plasmid evidence="3">pDESSD</plasmid>
    </source>
</reference>
<dbReference type="Proteomes" id="UP000011721">
    <property type="component" value="Plasmid unnamed"/>
</dbReference>
<sequence length="298" mass="32588">MTLFQKAERKKAKLRLSIDGPSGSGKTHSGLLVAGGLVPDGKIFLIDTERDSATLETGKPGIPDFFHAPLTPPFTPAKYREYIEAATTEGADVIIIDSLSHAWSGSGGVLDMHDTASKAQRGGNSWAAWREVTPEHNALVDAILQAPCHIVCTMRTKTAWEVVETSNGKKAPQKIGLKPEQREGMEYEFTLVLDLALEGHIATASKDRTSLFDGKHFVPGIGTGEELAEWLNTGRDPEEISAAALKKLKAAVSKIKAVPHLENWWKAHRPEADRLTPDDRECLVTHCAARKEKLIEEE</sequence>
<proteinExistence type="predicted"/>
<dbReference type="Pfam" id="PF13479">
    <property type="entry name" value="AAA_24"/>
    <property type="match status" value="1"/>
</dbReference>
<dbReference type="KEGG" id="dsf:UWK_03609"/>
<evidence type="ECO:0000259" key="1">
    <source>
        <dbReference type="SMART" id="SM00382"/>
    </source>
</evidence>
<accession>M1P9I7</accession>
<protein>
    <recommendedName>
        <fullName evidence="1">AAA+ ATPase domain-containing protein</fullName>
    </recommendedName>
</protein>
<dbReference type="HOGENOM" id="CLU_064891_2_1_7"/>
<dbReference type="AlphaFoldDB" id="M1P9I7"/>
<dbReference type="RefSeq" id="WP_015405800.1">
    <property type="nucleotide sequence ID" value="NC_020305.1"/>
</dbReference>
<dbReference type="OrthoDB" id="1625426at2"/>
<geneLocation type="plasmid" evidence="3">
    <name>pDESSD</name>
</geneLocation>
<feature type="domain" description="AAA+ ATPase" evidence="1">
    <location>
        <begin position="12"/>
        <end position="199"/>
    </location>
</feature>
<evidence type="ECO:0000313" key="3">
    <source>
        <dbReference type="Proteomes" id="UP000011721"/>
    </source>
</evidence>
<evidence type="ECO:0000313" key="2">
    <source>
        <dbReference type="EMBL" id="AGF80118.1"/>
    </source>
</evidence>
<dbReference type="SMART" id="SM00382">
    <property type="entry name" value="AAA"/>
    <property type="match status" value="1"/>
</dbReference>
<name>M1P9I7_DESSD</name>
<dbReference type="SUPFAM" id="SSF52540">
    <property type="entry name" value="P-loop containing nucleoside triphosphate hydrolases"/>
    <property type="match status" value="1"/>
</dbReference>
<dbReference type="InterPro" id="IPR003593">
    <property type="entry name" value="AAA+_ATPase"/>
</dbReference>
<keyword evidence="3" id="KW-1185">Reference proteome</keyword>
<dbReference type="InterPro" id="IPR027417">
    <property type="entry name" value="P-loop_NTPase"/>
</dbReference>
<keyword evidence="2" id="KW-0614">Plasmid</keyword>